<protein>
    <submittedName>
        <fullName evidence="3">Uncharacterized protein</fullName>
    </submittedName>
</protein>
<feature type="coiled-coil region" evidence="1">
    <location>
        <begin position="1337"/>
        <end position="1382"/>
    </location>
</feature>
<keyword evidence="4" id="KW-1185">Reference proteome</keyword>
<feature type="compositionally biased region" description="Low complexity" evidence="2">
    <location>
        <begin position="1574"/>
        <end position="1585"/>
    </location>
</feature>
<feature type="compositionally biased region" description="Polar residues" evidence="2">
    <location>
        <begin position="1472"/>
        <end position="1490"/>
    </location>
</feature>
<proteinExistence type="predicted"/>
<accession>A0ABR0A6S5</accession>
<reference evidence="3 4" key="1">
    <citation type="journal article" date="2023" name="Nucleic Acids Res.">
        <title>The hologenome of Daphnia magna reveals possible DNA methylation and microbiome-mediated evolution of the host genome.</title>
        <authorList>
            <person name="Chaturvedi A."/>
            <person name="Li X."/>
            <person name="Dhandapani V."/>
            <person name="Marshall H."/>
            <person name="Kissane S."/>
            <person name="Cuenca-Cambronero M."/>
            <person name="Asole G."/>
            <person name="Calvet F."/>
            <person name="Ruiz-Romero M."/>
            <person name="Marangio P."/>
            <person name="Guigo R."/>
            <person name="Rago D."/>
            <person name="Mirbahai L."/>
            <person name="Eastwood N."/>
            <person name="Colbourne J.K."/>
            <person name="Zhou J."/>
            <person name="Mallon E."/>
            <person name="Orsini L."/>
        </authorList>
    </citation>
    <scope>NUCLEOTIDE SEQUENCE [LARGE SCALE GENOMIC DNA]</scope>
    <source>
        <strain evidence="3">LRV0_1</strain>
    </source>
</reference>
<gene>
    <name evidence="3" type="ORF">OUZ56_002787</name>
</gene>
<feature type="region of interest" description="Disordered" evidence="2">
    <location>
        <begin position="1"/>
        <end position="27"/>
    </location>
</feature>
<feature type="coiled-coil region" evidence="1">
    <location>
        <begin position="998"/>
        <end position="1034"/>
    </location>
</feature>
<feature type="coiled-coil region" evidence="1">
    <location>
        <begin position="775"/>
        <end position="869"/>
    </location>
</feature>
<sequence>MEKKFFGFPQPKFMTKKPPQEKISGPDLPFIAHVVSSSPHKPPHSETLKPGTELEELTPQESIFSSHVPSIFQRPFNSPTVSGANQSFSPSSLAAEFPFTPRRKLTKTFVAKPIFPVSPVVASSPCAPSQPATLVSSNEVEKPVIHRQQLNASFPSFFHRPSSESVFTPKRNQIKVEINLEDSSPISSPTNHAEGNNRRFSTKSLFRGSRFSRMIGVNSEQLSAETGEQRAENENTAAKEVEVSEHPGFYQFPFSKTMNGEKSYFEEERKTESNWVDATKSDERKTSFESKLQSFTSQLLAAADEAQSNVKAENAFLKKELSRSQQHIVNLEAQFDQLERNQSETIKKANHLSVEKETFSGHLRNLQEQMSAVEEELGKKQNQYEEMDLQLADKEQRLNMALDNIKSLEELTRSSDERIHELQTQLQQVLTDRATADEKILTLSELVDSLRESLVSLESAMSDAEKQFHSTLSDYQDQQEKLQKELSFYQETESALNDARKEYDTVKCKLGNYIEELSKAKEDSKTILEENLKLKERLGCLNEEYATCEQSSRVAQENVSTLERTVDSQHAEIQQLNQRLETSSAELTNSREEVTNLSKEIESLRCQTNSWKNRLSASEEKFQLELTKTQQELSCERVAHSETKVSAMAVFSEIRNILEIQVKELRDHAIVAECENDTMKKERDGEREVVGEEKLCWELCKDQLEACLHVLSAELYKVRSTIKSLNNENNSLKCQVNGLQENINVSDCQIESSKRELQNERALHSETKSNWKHCKDQLENEKKEHSINLLKIQNTLLVLSGQKASLEAQVSNLEENVIAAERQNDTIKQELSSERSAHRETKSNWELCKEQLENDQRQHSVDLSRLQSALQTMSDQKNFVDAQITDLQSNLVTKGRNHESIRDKNLSLERQLEFAAIEISTLRAEIQEHSNRNHEIQALLGDIRMKSALSEESLQADLSKYRKELDSQQELQRDTTRNLTETLFKLRTTEDICNQVMLERTKLQSDVAHHKKDKLENEETIKHLKMKITALEKKVDTVAAYDVSLNQTLGVYEDFIKTTHQKCQLMFAEYLEAALNAKELAVEMKTLNQNFEIISKKAENVDEDLKDFNISFEKFLELETISSTEVQNRLATANSRLAASAEALEKAATEKSLLENAIQLASAEKLELEKQIEMARENSLASEAIHKQLHNRNTALEEMKTSLDQQIVDLEERVRSVEAELTLANGKIRDLQNDKVELETKLESLHHHLQTAQYKCENTVGVLIAEKEQLAEKVKTLTETATNWKSSNEKFCARNSALKSSLITSGQQLSDLHQRISTLDTELILSNEKIRDLAVEKTNLESQLGSMRHQLKESREKFNRDLEKLRHQLDFEKASHENCKSRLAAISTSPQKSTKLTDERKHKCLKVAVELNKRLLDDKNSNNPKKEAPPPPLTVTKTNEKFQGRPLSDHHQQSEIGKEPHKNKAICGSPLSKHSPTNRSRDTVNNSTKITDVDKRDSKQNSEGHESVTVIEESPPTATRKTRPRRAAIAANRSIPIQLEHESPSSSGSNGQRGTKKTDEISLLRERRKLFLTPSSSFPGPQSSPTQNSASAKTTPAKVDHEELSDYDANESSASKPFVPVSKTYARKRLSMTARLVSANTASAQPSKKPRRATK</sequence>
<name>A0ABR0A6S5_9CRUS</name>
<dbReference type="PANTHER" id="PTHR46753">
    <property type="entry name" value="FYVE AND COILED-COIL DOMAIN-CONTAINING PROTEIN 1"/>
    <property type="match status" value="1"/>
</dbReference>
<evidence type="ECO:0000313" key="3">
    <source>
        <dbReference type="EMBL" id="KAK4020842.1"/>
    </source>
</evidence>
<feature type="region of interest" description="Disordered" evidence="2">
    <location>
        <begin position="1415"/>
        <end position="1618"/>
    </location>
</feature>
<feature type="compositionally biased region" description="Basic and acidic residues" evidence="2">
    <location>
        <begin position="1491"/>
        <end position="1506"/>
    </location>
</feature>
<feature type="coiled-coil region" evidence="1">
    <location>
        <begin position="314"/>
        <end position="621"/>
    </location>
</feature>
<organism evidence="3 4">
    <name type="scientific">Daphnia magna</name>
    <dbReference type="NCBI Taxonomy" id="35525"/>
    <lineage>
        <taxon>Eukaryota</taxon>
        <taxon>Metazoa</taxon>
        <taxon>Ecdysozoa</taxon>
        <taxon>Arthropoda</taxon>
        <taxon>Crustacea</taxon>
        <taxon>Branchiopoda</taxon>
        <taxon>Diplostraca</taxon>
        <taxon>Cladocera</taxon>
        <taxon>Anomopoda</taxon>
        <taxon>Daphniidae</taxon>
        <taxon>Daphnia</taxon>
    </lineage>
</organism>
<dbReference type="SUPFAM" id="SSF57997">
    <property type="entry name" value="Tropomyosin"/>
    <property type="match status" value="1"/>
</dbReference>
<dbReference type="EMBL" id="JAOYFB010000036">
    <property type="protein sequence ID" value="KAK4020842.1"/>
    <property type="molecule type" value="Genomic_DNA"/>
</dbReference>
<comment type="caution">
    <text evidence="3">The sequence shown here is derived from an EMBL/GenBank/DDBJ whole genome shotgun (WGS) entry which is preliminary data.</text>
</comment>
<keyword evidence="1" id="KW-0175">Coiled coil</keyword>
<dbReference type="PANTHER" id="PTHR46753:SF3">
    <property type="entry name" value="PDZ DOMAIN-CONTAINING PROTEIN"/>
    <property type="match status" value="1"/>
</dbReference>
<feature type="coiled-coil region" evidence="1">
    <location>
        <begin position="905"/>
        <end position="971"/>
    </location>
</feature>
<feature type="compositionally biased region" description="Basic and acidic residues" evidence="2">
    <location>
        <begin position="1415"/>
        <end position="1428"/>
    </location>
</feature>
<evidence type="ECO:0000256" key="2">
    <source>
        <dbReference type="SAM" id="MobiDB-lite"/>
    </source>
</evidence>
<feature type="coiled-coil region" evidence="1">
    <location>
        <begin position="1144"/>
        <end position="1248"/>
    </location>
</feature>
<evidence type="ECO:0000313" key="4">
    <source>
        <dbReference type="Proteomes" id="UP001234178"/>
    </source>
</evidence>
<dbReference type="Proteomes" id="UP001234178">
    <property type="component" value="Unassembled WGS sequence"/>
</dbReference>
<feature type="compositionally biased region" description="Basic and acidic residues" evidence="2">
    <location>
        <begin position="1438"/>
        <end position="1462"/>
    </location>
</feature>
<feature type="compositionally biased region" description="Polar residues" evidence="2">
    <location>
        <begin position="1544"/>
        <end position="1553"/>
    </location>
</feature>
<feature type="compositionally biased region" description="Basic and acidic residues" evidence="2">
    <location>
        <begin position="1556"/>
        <end position="1565"/>
    </location>
</feature>
<evidence type="ECO:0000256" key="1">
    <source>
        <dbReference type="SAM" id="Coils"/>
    </source>
</evidence>
<dbReference type="Gene3D" id="1.10.287.1490">
    <property type="match status" value="1"/>
</dbReference>
<feature type="region of interest" description="Disordered" evidence="2">
    <location>
        <begin position="1636"/>
        <end position="1655"/>
    </location>
</feature>